<organism evidence="1 2">
    <name type="scientific">Polaribacter glomeratus</name>
    <dbReference type="NCBI Taxonomy" id="102"/>
    <lineage>
        <taxon>Bacteria</taxon>
        <taxon>Pseudomonadati</taxon>
        <taxon>Bacteroidota</taxon>
        <taxon>Flavobacteriia</taxon>
        <taxon>Flavobacteriales</taxon>
        <taxon>Flavobacteriaceae</taxon>
    </lineage>
</organism>
<comment type="caution">
    <text evidence="1">The sequence shown here is derived from an EMBL/GenBank/DDBJ whole genome shotgun (WGS) entry which is preliminary data.</text>
</comment>
<sequence length="134" mass="16160">MENNVLNLESVYQYMDVVFKDKNPSKQEIEEAKKNYRIEYQKQYQEMYKKKHFQITFRITKDQHHFFKTLAAQEGLKVSKLIKIRALQKHQLNNKNIKSILFELIDDIEESIQENITLNPNQILKKLEMIEEAL</sequence>
<dbReference type="RefSeq" id="WP_105021798.1">
    <property type="nucleotide sequence ID" value="NZ_MSCM01000002.1"/>
</dbReference>
<protein>
    <submittedName>
        <fullName evidence="1">Uncharacterized protein</fullName>
    </submittedName>
</protein>
<accession>A0A2S7WFT7</accession>
<dbReference type="EMBL" id="MSCM01000002">
    <property type="protein sequence ID" value="PQJ76489.1"/>
    <property type="molecule type" value="Genomic_DNA"/>
</dbReference>
<gene>
    <name evidence="1" type="ORF">BTO16_11325</name>
</gene>
<name>A0A2S7WFT7_9FLAO</name>
<reference evidence="1 2" key="1">
    <citation type="submission" date="2016-12" db="EMBL/GenBank/DDBJ databases">
        <title>Trade-off between light-utilization and light-protection in marine flavobacteria.</title>
        <authorList>
            <person name="Kumagai Y."/>
            <person name="Yoshizawa S."/>
            <person name="Kogure K."/>
            <person name="Iwasaki W."/>
        </authorList>
    </citation>
    <scope>NUCLEOTIDE SEQUENCE [LARGE SCALE GENOMIC DNA]</scope>
    <source>
        <strain evidence="1 2">ATCC 43844</strain>
    </source>
</reference>
<evidence type="ECO:0000313" key="1">
    <source>
        <dbReference type="EMBL" id="PQJ76489.1"/>
    </source>
</evidence>
<proteinExistence type="predicted"/>
<dbReference type="AlphaFoldDB" id="A0A2S7WFT7"/>
<evidence type="ECO:0000313" key="2">
    <source>
        <dbReference type="Proteomes" id="UP000239068"/>
    </source>
</evidence>
<keyword evidence="2" id="KW-1185">Reference proteome</keyword>
<dbReference type="Proteomes" id="UP000239068">
    <property type="component" value="Unassembled WGS sequence"/>
</dbReference>